<name>A0A316ZFK3_9BASI</name>
<dbReference type="GO" id="GO:0102559">
    <property type="term" value="F:peptide chain release factor N(5)-glutamine methyltransferase activity"/>
    <property type="evidence" value="ECO:0007669"/>
    <property type="project" value="UniProtKB-EC"/>
</dbReference>
<dbReference type="EC" id="2.1.1.297" evidence="1"/>
<dbReference type="Gene3D" id="1.10.8.10">
    <property type="entry name" value="DNA helicase RuvA subunit, C-terminal domain"/>
    <property type="match status" value="1"/>
</dbReference>
<evidence type="ECO:0000313" key="7">
    <source>
        <dbReference type="EMBL" id="PWO00302.1"/>
    </source>
</evidence>
<sequence length="335" mass="36062">MAALTSSVGRGCAFLRSPQLLRQRLTARLARTQEPGEASQHVRWLLQDGDYGPLDGRAARRRLIADVARLAQGEPLAYVLGTQPFAGLLLKCRAPTLIPRPETEEWGLRVADLARSWLATLPERERGIRVLDLCTGSGCLAMLLAHTLSKAPGAAATRVVAADVSPSALALAAENMHTLPSFAQPSVVRADIFDDGDMAGLVRNGPFDLLVCNPPYIPARDHASLDASVRLFEDRLALIGELPAGAGADADAPDGLIFYRRIAALLAEGRLLRRPHAPRQCPSIVLEVGKGQAPAVQLLVEPFSERVEIWRDGFGVDRVVASWLRSDESGRSTPG</sequence>
<dbReference type="InterPro" id="IPR002052">
    <property type="entry name" value="DNA_methylase_N6_adenine_CS"/>
</dbReference>
<evidence type="ECO:0000313" key="8">
    <source>
        <dbReference type="Proteomes" id="UP000245946"/>
    </source>
</evidence>
<dbReference type="CDD" id="cd02440">
    <property type="entry name" value="AdoMet_MTases"/>
    <property type="match status" value="1"/>
</dbReference>
<evidence type="ECO:0000259" key="6">
    <source>
        <dbReference type="Pfam" id="PF05175"/>
    </source>
</evidence>
<dbReference type="Gene3D" id="3.40.50.150">
    <property type="entry name" value="Vaccinia Virus protein VP39"/>
    <property type="match status" value="1"/>
</dbReference>
<keyword evidence="3" id="KW-0808">Transferase</keyword>
<dbReference type="Pfam" id="PF05175">
    <property type="entry name" value="MTS"/>
    <property type="match status" value="1"/>
</dbReference>
<dbReference type="PROSITE" id="PS00092">
    <property type="entry name" value="N6_MTASE"/>
    <property type="match status" value="1"/>
</dbReference>
<dbReference type="NCBIfam" id="TIGR00536">
    <property type="entry name" value="hemK_fam"/>
    <property type="match status" value="1"/>
</dbReference>
<dbReference type="GO" id="GO:0003676">
    <property type="term" value="F:nucleic acid binding"/>
    <property type="evidence" value="ECO:0007669"/>
    <property type="project" value="InterPro"/>
</dbReference>
<dbReference type="PANTHER" id="PTHR18895">
    <property type="entry name" value="HEMK METHYLTRANSFERASE"/>
    <property type="match status" value="1"/>
</dbReference>
<reference evidence="7 8" key="1">
    <citation type="journal article" date="2018" name="Mol. Biol. Evol.">
        <title>Broad Genomic Sampling Reveals a Smut Pathogenic Ancestry of the Fungal Clade Ustilaginomycotina.</title>
        <authorList>
            <person name="Kijpornyongpan T."/>
            <person name="Mondo S.J."/>
            <person name="Barry K."/>
            <person name="Sandor L."/>
            <person name="Lee J."/>
            <person name="Lipzen A."/>
            <person name="Pangilinan J."/>
            <person name="LaButti K."/>
            <person name="Hainaut M."/>
            <person name="Henrissat B."/>
            <person name="Grigoriev I.V."/>
            <person name="Spatafora J.W."/>
            <person name="Aime M.C."/>
        </authorList>
    </citation>
    <scope>NUCLEOTIDE SEQUENCE [LARGE SCALE GENOMIC DNA]</scope>
    <source>
        <strain evidence="7 8">MCA 4186</strain>
    </source>
</reference>
<dbReference type="PANTHER" id="PTHR18895:SF74">
    <property type="entry name" value="MTRF1L RELEASE FACTOR GLUTAMINE METHYLTRANSFERASE"/>
    <property type="match status" value="1"/>
</dbReference>
<comment type="catalytic activity">
    <reaction evidence="5">
        <text>L-glutaminyl-[peptide chain release factor] + S-adenosyl-L-methionine = N(5)-methyl-L-glutaminyl-[peptide chain release factor] + S-adenosyl-L-homocysteine + H(+)</text>
        <dbReference type="Rhea" id="RHEA:42896"/>
        <dbReference type="Rhea" id="RHEA-COMP:10271"/>
        <dbReference type="Rhea" id="RHEA-COMP:10272"/>
        <dbReference type="ChEBI" id="CHEBI:15378"/>
        <dbReference type="ChEBI" id="CHEBI:30011"/>
        <dbReference type="ChEBI" id="CHEBI:57856"/>
        <dbReference type="ChEBI" id="CHEBI:59789"/>
        <dbReference type="ChEBI" id="CHEBI:61891"/>
        <dbReference type="EC" id="2.1.1.297"/>
    </reaction>
</comment>
<proteinExistence type="predicted"/>
<dbReference type="GeneID" id="37271430"/>
<dbReference type="AlphaFoldDB" id="A0A316ZFK3"/>
<dbReference type="InterPro" id="IPR004556">
    <property type="entry name" value="HemK-like"/>
</dbReference>
<evidence type="ECO:0000256" key="1">
    <source>
        <dbReference type="ARBA" id="ARBA00012771"/>
    </source>
</evidence>
<accession>A0A316ZFK3</accession>
<dbReference type="EMBL" id="KZ819285">
    <property type="protein sequence ID" value="PWO00302.1"/>
    <property type="molecule type" value="Genomic_DNA"/>
</dbReference>
<keyword evidence="2 7" id="KW-0489">Methyltransferase</keyword>
<organism evidence="7 8">
    <name type="scientific">Tilletiopsis washingtonensis</name>
    <dbReference type="NCBI Taxonomy" id="58919"/>
    <lineage>
        <taxon>Eukaryota</taxon>
        <taxon>Fungi</taxon>
        <taxon>Dikarya</taxon>
        <taxon>Basidiomycota</taxon>
        <taxon>Ustilaginomycotina</taxon>
        <taxon>Exobasidiomycetes</taxon>
        <taxon>Entylomatales</taxon>
        <taxon>Entylomatales incertae sedis</taxon>
        <taxon>Tilletiopsis</taxon>
    </lineage>
</organism>
<evidence type="ECO:0000256" key="3">
    <source>
        <dbReference type="ARBA" id="ARBA00022679"/>
    </source>
</evidence>
<protein>
    <recommendedName>
        <fullName evidence="1">peptide chain release factor N(5)-glutamine methyltransferase</fullName>
        <ecNumber evidence="1">2.1.1.297</ecNumber>
    </recommendedName>
</protein>
<keyword evidence="8" id="KW-1185">Reference proteome</keyword>
<dbReference type="InterPro" id="IPR029063">
    <property type="entry name" value="SAM-dependent_MTases_sf"/>
</dbReference>
<dbReference type="SUPFAM" id="SSF53335">
    <property type="entry name" value="S-adenosyl-L-methionine-dependent methyltransferases"/>
    <property type="match status" value="1"/>
</dbReference>
<evidence type="ECO:0000256" key="2">
    <source>
        <dbReference type="ARBA" id="ARBA00022603"/>
    </source>
</evidence>
<dbReference type="RefSeq" id="XP_025600580.1">
    <property type="nucleotide sequence ID" value="XM_025743886.1"/>
</dbReference>
<dbReference type="InterPro" id="IPR007848">
    <property type="entry name" value="Small_mtfrase_dom"/>
</dbReference>
<keyword evidence="4" id="KW-0949">S-adenosyl-L-methionine</keyword>
<dbReference type="OrthoDB" id="269872at2759"/>
<dbReference type="Proteomes" id="UP000245946">
    <property type="component" value="Unassembled WGS sequence"/>
</dbReference>
<dbReference type="GO" id="GO:0005739">
    <property type="term" value="C:mitochondrion"/>
    <property type="evidence" value="ECO:0007669"/>
    <property type="project" value="TreeGrafter"/>
</dbReference>
<gene>
    <name evidence="7" type="ORF">FA09DRAFT_336449</name>
</gene>
<evidence type="ECO:0000256" key="5">
    <source>
        <dbReference type="ARBA" id="ARBA00048391"/>
    </source>
</evidence>
<dbReference type="STRING" id="58919.A0A316ZFK3"/>
<dbReference type="GO" id="GO:0032259">
    <property type="term" value="P:methylation"/>
    <property type="evidence" value="ECO:0007669"/>
    <property type="project" value="UniProtKB-KW"/>
</dbReference>
<evidence type="ECO:0000256" key="4">
    <source>
        <dbReference type="ARBA" id="ARBA00022691"/>
    </source>
</evidence>
<dbReference type="InterPro" id="IPR050320">
    <property type="entry name" value="N5-glutamine_MTase"/>
</dbReference>
<feature type="domain" description="Methyltransferase small" evidence="6">
    <location>
        <begin position="118"/>
        <end position="232"/>
    </location>
</feature>